<dbReference type="EMBL" id="CM037617">
    <property type="protein sequence ID" value="KAH8004836.1"/>
    <property type="molecule type" value="Genomic_DNA"/>
</dbReference>
<protein>
    <submittedName>
        <fullName evidence="1">Uncharacterized protein</fullName>
    </submittedName>
</protein>
<gene>
    <name evidence="1" type="ORF">K3G42_020178</name>
</gene>
<name>A0ACB8FHK8_9SAUR</name>
<sequence>MEAVHSSKQIVLKKLLLLYRDGLRTPEYEENLENWTVIPGCQNIISTECDLSLLKLNYLNYCNVSVRVEAGKENSPWASLKFCPYLTAQIGPPGVLLESVDGNVNIKIIHPEADQSKQMWKHDALTYKLAIWKNSSKPEKKYQDVFSGQNLHDLHPDTTYCLAVKAFLEYHEALWSSTYCTKTPKALDGLAPPTNLRVHALNMKCILYWDNLYSGSVSFTVQWIFAFKREYFQDYSKDWITVPGCENITTTHCDFSSSISFSGIFYLHARAMNSHFKSPWSKELSFEPSIENEIGPPSIKVNASEDSLRIFIVAPGELENNSMSKYPLIYHINYWNNSSYAKDKVEEQSKSASFIISNLSPSTVYCLEVQALCLSKSSNFSNVTCIETASGKSSTLVTWMVPIGVAAAVAFLLFTLWYTWKKIRYAFFPSCKLPSVIEKTGERDPSSSCLIPSEVSTEKCILVIKNSIPLEIDQINCKDQRQSERNCRDSGNYSNDDEISGNKESHEIKETAAVWFRQWVEAPR</sequence>
<reference evidence="1" key="1">
    <citation type="submission" date="2021-08" db="EMBL/GenBank/DDBJ databases">
        <title>The first chromosome-level gecko genome reveals the dynamic sex chromosomes of Neotropical dwarf geckos (Sphaerodactylidae: Sphaerodactylus).</title>
        <authorList>
            <person name="Pinto B.J."/>
            <person name="Keating S.E."/>
            <person name="Gamble T."/>
        </authorList>
    </citation>
    <scope>NUCLEOTIDE SEQUENCE</scope>
    <source>
        <strain evidence="1">TG3544</strain>
    </source>
</reference>
<organism evidence="1 2">
    <name type="scientific">Sphaerodactylus townsendi</name>
    <dbReference type="NCBI Taxonomy" id="933632"/>
    <lineage>
        <taxon>Eukaryota</taxon>
        <taxon>Metazoa</taxon>
        <taxon>Chordata</taxon>
        <taxon>Craniata</taxon>
        <taxon>Vertebrata</taxon>
        <taxon>Euteleostomi</taxon>
        <taxon>Lepidosauria</taxon>
        <taxon>Squamata</taxon>
        <taxon>Bifurcata</taxon>
        <taxon>Gekkota</taxon>
        <taxon>Sphaerodactylidae</taxon>
        <taxon>Sphaerodactylus</taxon>
    </lineage>
</organism>
<evidence type="ECO:0000313" key="1">
    <source>
        <dbReference type="EMBL" id="KAH8004836.1"/>
    </source>
</evidence>
<proteinExistence type="predicted"/>
<comment type="caution">
    <text evidence="1">The sequence shown here is derived from an EMBL/GenBank/DDBJ whole genome shotgun (WGS) entry which is preliminary data.</text>
</comment>
<accession>A0ACB8FHK8</accession>
<keyword evidence="2" id="KW-1185">Reference proteome</keyword>
<dbReference type="Proteomes" id="UP000827872">
    <property type="component" value="Linkage Group LG04"/>
</dbReference>
<evidence type="ECO:0000313" key="2">
    <source>
        <dbReference type="Proteomes" id="UP000827872"/>
    </source>
</evidence>